<evidence type="ECO:0000313" key="2">
    <source>
        <dbReference type="EMBL" id="TWI95576.1"/>
    </source>
</evidence>
<evidence type="ECO:0000259" key="1">
    <source>
        <dbReference type="Pfam" id="PF14292"/>
    </source>
</evidence>
<dbReference type="AlphaFoldDB" id="A0A562TR76"/>
<sequence>MKKIFFILMAFAMLSSCKKEQKITVAANITAPVISSPTDGTAIAVTAADSSQTLNIKWSKPDYGVSAVVSYFVQVDSLGNSFKKYVTLGNLTTTTSLSLSYGTLNGLLLGGLNLNPNVATTVEFRVGSAIYGADTVYSKVVKVAVTTLQPNQLWLPGSYENYTPATAQIIPALLTNPTSYEGYVYFSAAGNFKFTPTPAYGPVIYGDGGNGALAKSSNPNAIVYNNAGVYLIDADITALTYSATYISTFGIIGTATPQAWNASTPMTYNPATGLWTVSVALVPGALKFRANDAWDINYGPSNANALAGTLIFNDPGAVTITDAGTYTVTLDMTKSTQKAYAYTIVKN</sequence>
<dbReference type="GO" id="GO:0019867">
    <property type="term" value="C:outer membrane"/>
    <property type="evidence" value="ECO:0007669"/>
    <property type="project" value="InterPro"/>
</dbReference>
<keyword evidence="3" id="KW-1185">Reference proteome</keyword>
<reference evidence="2 3" key="1">
    <citation type="submission" date="2019-07" db="EMBL/GenBank/DDBJ databases">
        <title>Genomic Encyclopedia of Archaeal and Bacterial Type Strains, Phase II (KMG-II): from individual species to whole genera.</title>
        <authorList>
            <person name="Goeker M."/>
        </authorList>
    </citation>
    <scope>NUCLEOTIDE SEQUENCE [LARGE SCALE GENOMIC DNA]</scope>
    <source>
        <strain evidence="2 3">ATCC BAA-1854</strain>
    </source>
</reference>
<evidence type="ECO:0000313" key="3">
    <source>
        <dbReference type="Proteomes" id="UP000317010"/>
    </source>
</evidence>
<gene>
    <name evidence="2" type="ORF">JN11_04315</name>
</gene>
<dbReference type="Pfam" id="PF14292">
    <property type="entry name" value="SusE"/>
    <property type="match status" value="1"/>
</dbReference>
<dbReference type="Gene3D" id="2.60.40.3620">
    <property type="match status" value="2"/>
</dbReference>
<feature type="domain" description="SusE outer membrane protein" evidence="1">
    <location>
        <begin position="20"/>
        <end position="126"/>
    </location>
</feature>
<dbReference type="EMBL" id="VLLI01000015">
    <property type="protein sequence ID" value="TWI95576.1"/>
    <property type="molecule type" value="Genomic_DNA"/>
</dbReference>
<organism evidence="2 3">
    <name type="scientific">Mucilaginibacter frigoritolerans</name>
    <dbReference type="NCBI Taxonomy" id="652788"/>
    <lineage>
        <taxon>Bacteria</taxon>
        <taxon>Pseudomonadati</taxon>
        <taxon>Bacteroidota</taxon>
        <taxon>Sphingobacteriia</taxon>
        <taxon>Sphingobacteriales</taxon>
        <taxon>Sphingobacteriaceae</taxon>
        <taxon>Mucilaginibacter</taxon>
    </lineage>
</organism>
<dbReference type="RefSeq" id="WP_144915942.1">
    <property type="nucleotide sequence ID" value="NZ_VLLI01000015.1"/>
</dbReference>
<proteinExistence type="predicted"/>
<name>A0A562TR76_9SPHI</name>
<dbReference type="Proteomes" id="UP000317010">
    <property type="component" value="Unassembled WGS sequence"/>
</dbReference>
<accession>A0A562TR76</accession>
<dbReference type="OrthoDB" id="975117at2"/>
<dbReference type="GO" id="GO:2001070">
    <property type="term" value="F:starch binding"/>
    <property type="evidence" value="ECO:0007669"/>
    <property type="project" value="InterPro"/>
</dbReference>
<protein>
    <submittedName>
        <fullName evidence="2">Uncharacterized protein DUF5019</fullName>
    </submittedName>
</protein>
<dbReference type="PROSITE" id="PS51257">
    <property type="entry name" value="PROKAR_LIPOPROTEIN"/>
    <property type="match status" value="1"/>
</dbReference>
<dbReference type="InterPro" id="IPR025970">
    <property type="entry name" value="SusE"/>
</dbReference>
<comment type="caution">
    <text evidence="2">The sequence shown here is derived from an EMBL/GenBank/DDBJ whole genome shotgun (WGS) entry which is preliminary data.</text>
</comment>